<dbReference type="GeneID" id="93291704"/>
<evidence type="ECO:0000256" key="1">
    <source>
        <dbReference type="ARBA" id="ARBA00010617"/>
    </source>
</evidence>
<dbReference type="InterPro" id="IPR036396">
    <property type="entry name" value="Cyt_P450_sf"/>
</dbReference>
<evidence type="ECO:0000256" key="5">
    <source>
        <dbReference type="ARBA" id="ARBA00023004"/>
    </source>
</evidence>
<dbReference type="InterPro" id="IPR001128">
    <property type="entry name" value="Cyt_P450"/>
</dbReference>
<keyword evidence="3" id="KW-0479">Metal-binding</keyword>
<dbReference type="OrthoDB" id="5632161at2"/>
<dbReference type="CDD" id="cd00302">
    <property type="entry name" value="cytochrome_P450"/>
    <property type="match status" value="1"/>
</dbReference>
<dbReference type="Gene3D" id="1.10.630.10">
    <property type="entry name" value="Cytochrome P450"/>
    <property type="match status" value="1"/>
</dbReference>
<evidence type="ECO:0000256" key="4">
    <source>
        <dbReference type="ARBA" id="ARBA00023002"/>
    </source>
</evidence>
<keyword evidence="8" id="KW-1185">Reference proteome</keyword>
<accession>A0A377GBJ2</accession>
<dbReference type="Pfam" id="PF00067">
    <property type="entry name" value="p450"/>
    <property type="match status" value="1"/>
</dbReference>
<comment type="similarity">
    <text evidence="1">Belongs to the cytochrome P450 family.</text>
</comment>
<keyword evidence="6" id="KW-0503">Monooxygenase</keyword>
<dbReference type="EMBL" id="UGGT01000001">
    <property type="protein sequence ID" value="STO21668.1"/>
    <property type="molecule type" value="Genomic_DNA"/>
</dbReference>
<dbReference type="GO" id="GO:0005506">
    <property type="term" value="F:iron ion binding"/>
    <property type="evidence" value="ECO:0007669"/>
    <property type="project" value="InterPro"/>
</dbReference>
<dbReference type="PANTHER" id="PTHR24286">
    <property type="entry name" value="CYTOCHROME P450 26"/>
    <property type="match status" value="1"/>
</dbReference>
<sequence length="619" mass="69931">MLFYVLFVLVAGVIVRIYQIYQQAQIQNITYPSATSYLSLVKDLTLLKADPSAKAQLQNRFMTFVADLGARSLDEQGSGVGYFRLPNLTSVFVLSNKSLIQQLYAKQNESKFGQQQFFKRLEVILGPDNLMSSVLGSETHSTIRPAILSRNEKNRPQVIGMVADFFKEYESKQGEHGMPLGDVMDMLSRRVLLTTYFGQKIINPFETYYDPNLTKELIECLFGLEPIKKEEGENLLLIRSKIFNLGCQILFSAEEVTKLLTQEQSWLNFLLVTRVLKNPYLESELQQLGITSMDHLPADQCELLMKHAIENGDTTKLSALIRDVINESLFIPLLGFDATATALIATLKIALQDKRIYTLMKQEIQQKHSTGEPFELNSLWDSRADKGGLSYIEAILLEALRLSPPAPIVPEIIHEAIHLDLDGTVLTLPKGALVFIPMQGVHTHAKHVPDIVLSREGQEVLGKKVISAHDIFPERWGPLKSNLEPYNAHFFSVPPTFYSPGKMEKEGGLLTFKTGARRCPGLRIAITEIMALFRMLAIYKFELSEEDHLELRFHYEKPLQRNGGLGLLKIKPRKMPITSTNVQENSRQSGLSFFPGVSNLVKEEEEPLAQSHKELRNKL</sequence>
<protein>
    <submittedName>
        <fullName evidence="7">Cytochrome P450</fullName>
    </submittedName>
</protein>
<dbReference type="AlphaFoldDB" id="A0A377GBJ2"/>
<keyword evidence="4" id="KW-0560">Oxidoreductase</keyword>
<dbReference type="SUPFAM" id="SSF48264">
    <property type="entry name" value="Cytochrome P450"/>
    <property type="match status" value="1"/>
</dbReference>
<evidence type="ECO:0000313" key="7">
    <source>
        <dbReference type="EMBL" id="STO21668.1"/>
    </source>
</evidence>
<keyword evidence="2" id="KW-0349">Heme</keyword>
<dbReference type="PANTHER" id="PTHR24286:SF384">
    <property type="entry name" value="P450, PUTATIVE (EUROFUNG)-RELATED"/>
    <property type="match status" value="1"/>
</dbReference>
<organism evidence="7 8">
    <name type="scientific">Fluoribacter dumoffii</name>
    <dbReference type="NCBI Taxonomy" id="463"/>
    <lineage>
        <taxon>Bacteria</taxon>
        <taxon>Pseudomonadati</taxon>
        <taxon>Pseudomonadota</taxon>
        <taxon>Gammaproteobacteria</taxon>
        <taxon>Legionellales</taxon>
        <taxon>Legionellaceae</taxon>
        <taxon>Fluoribacter</taxon>
    </lineage>
</organism>
<dbReference type="GO" id="GO:0016705">
    <property type="term" value="F:oxidoreductase activity, acting on paired donors, with incorporation or reduction of molecular oxygen"/>
    <property type="evidence" value="ECO:0007669"/>
    <property type="project" value="InterPro"/>
</dbReference>
<dbReference type="RefSeq" id="WP_010653938.1">
    <property type="nucleotide sequence ID" value="NZ_JAPHOO010000001.1"/>
</dbReference>
<dbReference type="Proteomes" id="UP000254554">
    <property type="component" value="Unassembled WGS sequence"/>
</dbReference>
<gene>
    <name evidence="7" type="ORF">NCTC11370_01737</name>
</gene>
<evidence type="ECO:0000313" key="8">
    <source>
        <dbReference type="Proteomes" id="UP000254554"/>
    </source>
</evidence>
<dbReference type="GO" id="GO:0020037">
    <property type="term" value="F:heme binding"/>
    <property type="evidence" value="ECO:0007669"/>
    <property type="project" value="InterPro"/>
</dbReference>
<evidence type="ECO:0000256" key="2">
    <source>
        <dbReference type="ARBA" id="ARBA00022617"/>
    </source>
</evidence>
<dbReference type="GO" id="GO:0016125">
    <property type="term" value="P:sterol metabolic process"/>
    <property type="evidence" value="ECO:0007669"/>
    <property type="project" value="TreeGrafter"/>
</dbReference>
<name>A0A377GBJ2_9GAMM</name>
<dbReference type="STRING" id="1094715.GCA_000236165_00688"/>
<dbReference type="GO" id="GO:0004497">
    <property type="term" value="F:monooxygenase activity"/>
    <property type="evidence" value="ECO:0007669"/>
    <property type="project" value="UniProtKB-KW"/>
</dbReference>
<proteinExistence type="inferred from homology"/>
<keyword evidence="5" id="KW-0408">Iron</keyword>
<reference evidence="7 8" key="1">
    <citation type="submission" date="2018-06" db="EMBL/GenBank/DDBJ databases">
        <authorList>
            <consortium name="Pathogen Informatics"/>
            <person name="Doyle S."/>
        </authorList>
    </citation>
    <scope>NUCLEOTIDE SEQUENCE [LARGE SCALE GENOMIC DNA]</scope>
    <source>
        <strain evidence="7 8">NCTC11370</strain>
    </source>
</reference>
<evidence type="ECO:0000256" key="6">
    <source>
        <dbReference type="ARBA" id="ARBA00023033"/>
    </source>
</evidence>
<evidence type="ECO:0000256" key="3">
    <source>
        <dbReference type="ARBA" id="ARBA00022723"/>
    </source>
</evidence>